<dbReference type="EMBL" id="BPLR01003815">
    <property type="protein sequence ID" value="GIX89009.1"/>
    <property type="molecule type" value="Genomic_DNA"/>
</dbReference>
<dbReference type="Proteomes" id="UP001054945">
    <property type="component" value="Unassembled WGS sequence"/>
</dbReference>
<sequence length="100" mass="11575">MRSERCPKAGGFLKGILTPYTLGSSLPGLRSRLPLLPERMKKRKGVHLMQLEGIIQMKANGFFGAIQFLWNFEELRERRVECSVCDRDHILLRVYLPLVF</sequence>
<evidence type="ECO:0000313" key="1">
    <source>
        <dbReference type="EMBL" id="GIX89009.1"/>
    </source>
</evidence>
<proteinExistence type="predicted"/>
<accession>A0AAV4NZD7</accession>
<organism evidence="1 2">
    <name type="scientific">Caerostris extrusa</name>
    <name type="common">Bark spider</name>
    <name type="synonym">Caerostris bankana</name>
    <dbReference type="NCBI Taxonomy" id="172846"/>
    <lineage>
        <taxon>Eukaryota</taxon>
        <taxon>Metazoa</taxon>
        <taxon>Ecdysozoa</taxon>
        <taxon>Arthropoda</taxon>
        <taxon>Chelicerata</taxon>
        <taxon>Arachnida</taxon>
        <taxon>Araneae</taxon>
        <taxon>Araneomorphae</taxon>
        <taxon>Entelegynae</taxon>
        <taxon>Araneoidea</taxon>
        <taxon>Araneidae</taxon>
        <taxon>Caerostris</taxon>
    </lineage>
</organism>
<gene>
    <name evidence="1" type="ORF">CEXT_39421</name>
</gene>
<name>A0AAV4NZD7_CAEEX</name>
<evidence type="ECO:0000313" key="2">
    <source>
        <dbReference type="Proteomes" id="UP001054945"/>
    </source>
</evidence>
<protein>
    <submittedName>
        <fullName evidence="1">Uncharacterized protein</fullName>
    </submittedName>
</protein>
<dbReference type="AlphaFoldDB" id="A0AAV4NZD7"/>
<keyword evidence="2" id="KW-1185">Reference proteome</keyword>
<reference evidence="1 2" key="1">
    <citation type="submission" date="2021-06" db="EMBL/GenBank/DDBJ databases">
        <title>Caerostris extrusa draft genome.</title>
        <authorList>
            <person name="Kono N."/>
            <person name="Arakawa K."/>
        </authorList>
    </citation>
    <scope>NUCLEOTIDE SEQUENCE [LARGE SCALE GENOMIC DNA]</scope>
</reference>
<feature type="non-terminal residue" evidence="1">
    <location>
        <position position="100"/>
    </location>
</feature>
<comment type="caution">
    <text evidence="1">The sequence shown here is derived from an EMBL/GenBank/DDBJ whole genome shotgun (WGS) entry which is preliminary data.</text>
</comment>